<evidence type="ECO:0000256" key="11">
    <source>
        <dbReference type="PIRSR" id="PIRSR005096-3"/>
    </source>
</evidence>
<dbReference type="Pfam" id="PF01263">
    <property type="entry name" value="Aldose_epim"/>
    <property type="match status" value="1"/>
</dbReference>
<dbReference type="GO" id="GO:0005737">
    <property type="term" value="C:cytoplasm"/>
    <property type="evidence" value="ECO:0007669"/>
    <property type="project" value="TreeGrafter"/>
</dbReference>
<dbReference type="InterPro" id="IPR011013">
    <property type="entry name" value="Gal_mutarotase_sf_dom"/>
</dbReference>
<dbReference type="OrthoDB" id="9779408at2"/>
<dbReference type="EC" id="5.1.3.3" evidence="4 8"/>
<dbReference type="InterPro" id="IPR008183">
    <property type="entry name" value="Aldose_1/G6P_1-epimerase"/>
</dbReference>
<keyword evidence="13" id="KW-1185">Reference proteome</keyword>
<dbReference type="Gene3D" id="2.70.98.10">
    <property type="match status" value="1"/>
</dbReference>
<evidence type="ECO:0000256" key="4">
    <source>
        <dbReference type="ARBA" id="ARBA00013185"/>
    </source>
</evidence>
<dbReference type="GO" id="GO:0006006">
    <property type="term" value="P:glucose metabolic process"/>
    <property type="evidence" value="ECO:0007669"/>
    <property type="project" value="TreeGrafter"/>
</dbReference>
<evidence type="ECO:0000256" key="10">
    <source>
        <dbReference type="PIRSR" id="PIRSR005096-2"/>
    </source>
</evidence>
<evidence type="ECO:0000256" key="5">
    <source>
        <dbReference type="ARBA" id="ARBA00014165"/>
    </source>
</evidence>
<dbReference type="PANTHER" id="PTHR10091">
    <property type="entry name" value="ALDOSE-1-EPIMERASE"/>
    <property type="match status" value="1"/>
</dbReference>
<dbReference type="UniPathway" id="UPA00242"/>
<evidence type="ECO:0000256" key="7">
    <source>
        <dbReference type="ARBA" id="ARBA00023277"/>
    </source>
</evidence>
<evidence type="ECO:0000256" key="3">
    <source>
        <dbReference type="ARBA" id="ARBA00006206"/>
    </source>
</evidence>
<feature type="binding site" evidence="10">
    <location>
        <position position="246"/>
    </location>
    <ligand>
        <name>beta-D-galactose</name>
        <dbReference type="ChEBI" id="CHEBI:27667"/>
    </ligand>
</feature>
<keyword evidence="6 8" id="KW-0413">Isomerase</keyword>
<gene>
    <name evidence="12" type="ORF">E2626_02010</name>
</gene>
<dbReference type="PANTHER" id="PTHR10091:SF0">
    <property type="entry name" value="GALACTOSE MUTAROTASE"/>
    <property type="match status" value="1"/>
</dbReference>
<dbReference type="InterPro" id="IPR047215">
    <property type="entry name" value="Galactose_mutarotase-like"/>
</dbReference>
<feature type="active site" description="Proton donor" evidence="9">
    <location>
        <position position="174"/>
    </location>
</feature>
<dbReference type="GO" id="GO:0004034">
    <property type="term" value="F:aldose 1-epimerase activity"/>
    <property type="evidence" value="ECO:0007669"/>
    <property type="project" value="UniProtKB-EC"/>
</dbReference>
<comment type="pathway">
    <text evidence="2 8">Carbohydrate metabolism; hexose metabolism.</text>
</comment>
<dbReference type="SUPFAM" id="SSF74650">
    <property type="entry name" value="Galactose mutarotase-like"/>
    <property type="match status" value="1"/>
</dbReference>
<name>A0A4Y8LNF6_9BACL</name>
<dbReference type="InterPro" id="IPR014718">
    <property type="entry name" value="GH-type_carb-bd"/>
</dbReference>
<dbReference type="PROSITE" id="PS00545">
    <property type="entry name" value="ALDOSE_1_EPIMERASE"/>
    <property type="match status" value="1"/>
</dbReference>
<comment type="catalytic activity">
    <reaction evidence="1 8">
        <text>alpha-D-glucose = beta-D-glucose</text>
        <dbReference type="Rhea" id="RHEA:10264"/>
        <dbReference type="ChEBI" id="CHEBI:15903"/>
        <dbReference type="ChEBI" id="CHEBI:17925"/>
        <dbReference type="EC" id="5.1.3.3"/>
    </reaction>
</comment>
<dbReference type="InterPro" id="IPR015443">
    <property type="entry name" value="Aldose_1-epimerase"/>
</dbReference>
<reference evidence="12 13" key="1">
    <citation type="submission" date="2019-03" db="EMBL/GenBank/DDBJ databases">
        <authorList>
            <person name="Yang Y."/>
        </authorList>
    </citation>
    <scope>NUCLEOTIDE SEQUENCE [LARGE SCALE GENOMIC DNA]</scope>
    <source>
        <strain evidence="12 13">ASL-1</strain>
    </source>
</reference>
<comment type="caution">
    <text evidence="12">The sequence shown here is derived from an EMBL/GenBank/DDBJ whole genome shotgun (WGS) entry which is preliminary data.</text>
</comment>
<evidence type="ECO:0000313" key="12">
    <source>
        <dbReference type="EMBL" id="TFE04123.1"/>
    </source>
</evidence>
<evidence type="ECO:0000256" key="1">
    <source>
        <dbReference type="ARBA" id="ARBA00001614"/>
    </source>
</evidence>
<keyword evidence="7 8" id="KW-0119">Carbohydrate metabolism</keyword>
<dbReference type="AlphaFoldDB" id="A0A4Y8LNF6"/>
<dbReference type="Proteomes" id="UP000297776">
    <property type="component" value="Unassembled WGS sequence"/>
</dbReference>
<protein>
    <recommendedName>
        <fullName evidence="5 8">Aldose 1-epimerase</fullName>
        <ecNumber evidence="4 8">5.1.3.3</ecNumber>
    </recommendedName>
</protein>
<dbReference type="NCBIfam" id="NF008277">
    <property type="entry name" value="PRK11055.1"/>
    <property type="match status" value="1"/>
</dbReference>
<feature type="binding site" evidence="11">
    <location>
        <begin position="174"/>
        <end position="176"/>
    </location>
    <ligand>
        <name>beta-D-galactose</name>
        <dbReference type="ChEBI" id="CHEBI:27667"/>
    </ligand>
</feature>
<evidence type="ECO:0000256" key="8">
    <source>
        <dbReference type="PIRNR" id="PIRNR005096"/>
    </source>
</evidence>
<proteinExistence type="inferred from homology"/>
<dbReference type="GO" id="GO:0030246">
    <property type="term" value="F:carbohydrate binding"/>
    <property type="evidence" value="ECO:0007669"/>
    <property type="project" value="InterPro"/>
</dbReference>
<dbReference type="CDD" id="cd09019">
    <property type="entry name" value="galactose_mutarotase_like"/>
    <property type="match status" value="1"/>
</dbReference>
<evidence type="ECO:0000256" key="6">
    <source>
        <dbReference type="ARBA" id="ARBA00023235"/>
    </source>
</evidence>
<evidence type="ECO:0000313" key="13">
    <source>
        <dbReference type="Proteomes" id="UP000297776"/>
    </source>
</evidence>
<sequence>MISQKEIATHNGQKVIKYTIENKNGVQLSALNYGCIITEWITPDKDGKQDNIVLGYNDFSRYLTDSPYFGAIVGRFAGRIENAAFKLDDEIFNLEKNDGENSLHGGEEGFDKKIWAVTEKDDTLVFHLTSPHLDEGFPGELNVQVSYTLTDDDELKINYEATADRKTVVNLTNHTYFNLTGTLEPVMNHELQIPADAYLPLNENLIPTGEQRNVENTPFDFREPKKLADALDIQHQQIKIGGNGYDHPFLLNEGTIQLSEPRSRRRLSLRTDQPAVVFYSGNQLGAEGEMRGEKIKAHSGMCLETQGLPNAVNEPSFPTCELSPGETYSAETVYRLTTY</sequence>
<comment type="similarity">
    <text evidence="3 8">Belongs to the aldose epimerase family.</text>
</comment>
<organism evidence="12 13">
    <name type="scientific">Jeotgalibacillus salarius</name>
    <dbReference type="NCBI Taxonomy" id="546023"/>
    <lineage>
        <taxon>Bacteria</taxon>
        <taxon>Bacillati</taxon>
        <taxon>Bacillota</taxon>
        <taxon>Bacilli</taxon>
        <taxon>Bacillales</taxon>
        <taxon>Caryophanaceae</taxon>
        <taxon>Jeotgalibacillus</taxon>
    </lineage>
</organism>
<accession>A0A4Y8LNF6</accession>
<evidence type="ECO:0000256" key="2">
    <source>
        <dbReference type="ARBA" id="ARBA00005028"/>
    </source>
</evidence>
<dbReference type="RefSeq" id="WP_134379106.1">
    <property type="nucleotide sequence ID" value="NZ_SORX01000001.1"/>
</dbReference>
<dbReference type="PIRSF" id="PIRSF005096">
    <property type="entry name" value="GALM"/>
    <property type="match status" value="1"/>
</dbReference>
<dbReference type="InterPro" id="IPR018052">
    <property type="entry name" value="Ald1_epimerase_CS"/>
</dbReference>
<dbReference type="GO" id="GO:0033499">
    <property type="term" value="P:galactose catabolic process via UDP-galactose, Leloir pathway"/>
    <property type="evidence" value="ECO:0007669"/>
    <property type="project" value="TreeGrafter"/>
</dbReference>
<evidence type="ECO:0000256" key="9">
    <source>
        <dbReference type="PIRSR" id="PIRSR005096-1"/>
    </source>
</evidence>
<feature type="active site" description="Proton acceptor" evidence="9">
    <location>
        <position position="304"/>
    </location>
</feature>
<dbReference type="EMBL" id="SORX01000001">
    <property type="protein sequence ID" value="TFE04123.1"/>
    <property type="molecule type" value="Genomic_DNA"/>
</dbReference>